<evidence type="ECO:0000313" key="5">
    <source>
        <dbReference type="Proteomes" id="UP000235828"/>
    </source>
</evidence>
<dbReference type="Proteomes" id="UP000235828">
    <property type="component" value="Chromosome B"/>
</dbReference>
<evidence type="ECO:0000256" key="1">
    <source>
        <dbReference type="ARBA" id="ARBA00023125"/>
    </source>
</evidence>
<dbReference type="InterPro" id="IPR039424">
    <property type="entry name" value="SBP_5"/>
</dbReference>
<feature type="domain" description="Solute-binding protein family 5" evidence="2">
    <location>
        <begin position="168"/>
        <end position="315"/>
    </location>
</feature>
<organism evidence="4 5">
    <name type="scientific">Vibrio tapetis subsp. tapetis</name>
    <dbReference type="NCBI Taxonomy" id="1671868"/>
    <lineage>
        <taxon>Bacteria</taxon>
        <taxon>Pseudomonadati</taxon>
        <taxon>Pseudomonadota</taxon>
        <taxon>Gammaproteobacteria</taxon>
        <taxon>Vibrionales</taxon>
        <taxon>Vibrionaceae</taxon>
        <taxon>Vibrio</taxon>
    </lineage>
</organism>
<protein>
    <submittedName>
        <fullName evidence="4">Putative transport protein</fullName>
    </submittedName>
</protein>
<dbReference type="KEGG" id="vta:B0510"/>
<dbReference type="InterPro" id="IPR025370">
    <property type="entry name" value="SgrR_HTH_N"/>
</dbReference>
<dbReference type="InterPro" id="IPR000914">
    <property type="entry name" value="SBP_5_dom"/>
</dbReference>
<dbReference type="SUPFAM" id="SSF53850">
    <property type="entry name" value="Periplasmic binding protein-like II"/>
    <property type="match status" value="1"/>
</dbReference>
<dbReference type="GO" id="GO:0015833">
    <property type="term" value="P:peptide transport"/>
    <property type="evidence" value="ECO:0007669"/>
    <property type="project" value="TreeGrafter"/>
</dbReference>
<name>A0A2N8ZJN8_9VIBR</name>
<evidence type="ECO:0000313" key="4">
    <source>
        <dbReference type="EMBL" id="SON52121.1"/>
    </source>
</evidence>
<dbReference type="PANTHER" id="PTHR30290">
    <property type="entry name" value="PERIPLASMIC BINDING COMPONENT OF ABC TRANSPORTER"/>
    <property type="match status" value="1"/>
</dbReference>
<proteinExistence type="predicted"/>
<dbReference type="Gene3D" id="3.40.190.10">
    <property type="entry name" value="Periplasmic binding protein-like II"/>
    <property type="match status" value="1"/>
</dbReference>
<dbReference type="Pfam" id="PF12793">
    <property type="entry name" value="SgrR_N"/>
    <property type="match status" value="1"/>
</dbReference>
<evidence type="ECO:0000259" key="2">
    <source>
        <dbReference type="Pfam" id="PF00496"/>
    </source>
</evidence>
<accession>A0A2N8ZJN8</accession>
<dbReference type="Pfam" id="PF00496">
    <property type="entry name" value="SBP_bac_5"/>
    <property type="match status" value="1"/>
</dbReference>
<reference evidence="4 5" key="1">
    <citation type="submission" date="2017-10" db="EMBL/GenBank/DDBJ databases">
        <authorList>
            <person name="Banno H."/>
            <person name="Chua N.-H."/>
        </authorList>
    </citation>
    <scope>NUCLEOTIDE SEQUENCE [LARGE SCALE GENOMIC DNA]</scope>
    <source>
        <strain evidence="4">Vibrio tapetis CECT4600</strain>
    </source>
</reference>
<dbReference type="GO" id="GO:0003677">
    <property type="term" value="F:DNA binding"/>
    <property type="evidence" value="ECO:0007669"/>
    <property type="project" value="UniProtKB-KW"/>
</dbReference>
<evidence type="ECO:0000259" key="3">
    <source>
        <dbReference type="Pfam" id="PF12793"/>
    </source>
</evidence>
<keyword evidence="1" id="KW-0238">DNA-binding</keyword>
<dbReference type="EMBL" id="LT960612">
    <property type="protein sequence ID" value="SON52121.1"/>
    <property type="molecule type" value="Genomic_DNA"/>
</dbReference>
<dbReference type="GO" id="GO:1904680">
    <property type="term" value="F:peptide transmembrane transporter activity"/>
    <property type="evidence" value="ECO:0007669"/>
    <property type="project" value="TreeGrafter"/>
</dbReference>
<dbReference type="CDD" id="cd08507">
    <property type="entry name" value="PBP2_SgrR_like"/>
    <property type="match status" value="1"/>
</dbReference>
<dbReference type="PANTHER" id="PTHR30290:SF72">
    <property type="entry name" value="HTH-TYPE TRANSCRIPTIONAL REGULATOR SGRR"/>
    <property type="match status" value="1"/>
</dbReference>
<keyword evidence="5" id="KW-1185">Reference proteome</keyword>
<sequence length="565" mass="64162">MVTTMSEQSLMRYYSRLLPLGVGGEIKISLAEVSEALFTSVRHARTLLNKMHHLGWLTWAPKPGRSQRSSLFLRLESTDLKSQLATAQIALGQYEKALKFLDGDQALFGQLLQNTSGASIREGLLHIQLTYKRSFEQIVPHHLHRSSERFFIRQLYSCLVSSNDDGELEGQLAHHWVHDDLQWRFYLRPSLSFHNGSPITAESIAALFNKLQTLEAYKQELSHVKSITAATSNQILFTLSQPDHGFGGLLSDVKYSIQPPSQINDSAVRKVVGSGPFKLIEHNEEQLKLEAFERYFGNRALPDQVTVWPVPESNDGLCEYHVSQVYSYHPQQDTQHSQVEYGCIFLLFNQKQNSKLSDPQHRYLTTVLSSQALKQHTDKTAFGGVPAGNMLPVWHPVVRPDSVQVPLPEKLSIAIYEYSALDICATAAANILEKLGVEITVNRYSYRQLMQSNQLDEELIITNINLDDNRHASAFSHLWANPILHNYLSTSASHWLKSELSELRSTTPLAQYLTQLEPIASTLVTEYWLSPLFHHKQTLRFHGVLKNVALTNWGWPDLRNVWSTE</sequence>
<gene>
    <name evidence="4" type="ORF">VTAP4600_B0510</name>
</gene>
<dbReference type="AlphaFoldDB" id="A0A2N8ZJN8"/>
<feature type="domain" description="Transcriptional regulator SgrR N-terminal HTH" evidence="3">
    <location>
        <begin position="10"/>
        <end position="123"/>
    </location>
</feature>